<dbReference type="PROSITE" id="PS50005">
    <property type="entry name" value="TPR"/>
    <property type="match status" value="1"/>
</dbReference>
<dbReference type="SUPFAM" id="SSF53474">
    <property type="entry name" value="alpha/beta-Hydrolases"/>
    <property type="match status" value="1"/>
</dbReference>
<evidence type="ECO:0000256" key="2">
    <source>
        <dbReference type="SAM" id="SignalP"/>
    </source>
</evidence>
<dbReference type="EC" id="3.1.-.-" evidence="3"/>
<dbReference type="Proteomes" id="UP000464657">
    <property type="component" value="Chromosome"/>
</dbReference>
<evidence type="ECO:0000313" key="4">
    <source>
        <dbReference type="Proteomes" id="UP000464657"/>
    </source>
</evidence>
<organism evidence="3 4">
    <name type="scientific">Kordia antarctica</name>
    <dbReference type="NCBI Taxonomy" id="1218801"/>
    <lineage>
        <taxon>Bacteria</taxon>
        <taxon>Pseudomonadati</taxon>
        <taxon>Bacteroidota</taxon>
        <taxon>Flavobacteriia</taxon>
        <taxon>Flavobacteriales</taxon>
        <taxon>Flavobacteriaceae</taxon>
        <taxon>Kordia</taxon>
    </lineage>
</organism>
<reference evidence="3 4" key="1">
    <citation type="journal article" date="2013" name="Int. J. Syst. Evol. Microbiol.">
        <title>Kordia antarctica sp. nov., isolated from Antarctic seawater.</title>
        <authorList>
            <person name="Baek K."/>
            <person name="Choi A."/>
            <person name="Kang I."/>
            <person name="Lee K."/>
            <person name="Cho J.C."/>
        </authorList>
    </citation>
    <scope>NUCLEOTIDE SEQUENCE [LARGE SCALE GENOMIC DNA]</scope>
    <source>
        <strain evidence="3 4">IMCC3317</strain>
    </source>
</reference>
<dbReference type="KEGG" id="kan:IMCC3317_19200"/>
<dbReference type="OrthoDB" id="9784036at2"/>
<dbReference type="GO" id="GO:0016787">
    <property type="term" value="F:hydrolase activity"/>
    <property type="evidence" value="ECO:0007669"/>
    <property type="project" value="UniProtKB-KW"/>
</dbReference>
<dbReference type="RefSeq" id="WP_160129252.1">
    <property type="nucleotide sequence ID" value="NZ_CP019288.1"/>
</dbReference>
<evidence type="ECO:0000313" key="3">
    <source>
        <dbReference type="EMBL" id="QHI36557.1"/>
    </source>
</evidence>
<gene>
    <name evidence="3" type="primary">besA_2</name>
    <name evidence="3" type="ORF">IMCC3317_19200</name>
</gene>
<dbReference type="InterPro" id="IPR050583">
    <property type="entry name" value="Mycobacterial_A85_antigen"/>
</dbReference>
<feature type="repeat" description="TPR" evidence="1">
    <location>
        <begin position="335"/>
        <end position="368"/>
    </location>
</feature>
<dbReference type="Gene3D" id="1.25.40.10">
    <property type="entry name" value="Tetratricopeptide repeat domain"/>
    <property type="match status" value="1"/>
</dbReference>
<accession>A0A7L4ZJA1</accession>
<keyword evidence="4" id="KW-1185">Reference proteome</keyword>
<dbReference type="SMART" id="SM00028">
    <property type="entry name" value="TPR"/>
    <property type="match status" value="2"/>
</dbReference>
<dbReference type="InterPro" id="IPR000801">
    <property type="entry name" value="Esterase-like"/>
</dbReference>
<keyword evidence="1" id="KW-0802">TPR repeat</keyword>
<dbReference type="Gene3D" id="3.40.50.1820">
    <property type="entry name" value="alpha/beta hydrolase"/>
    <property type="match status" value="1"/>
</dbReference>
<feature type="chain" id="PRO_5029767768" evidence="2">
    <location>
        <begin position="20"/>
        <end position="389"/>
    </location>
</feature>
<protein>
    <submittedName>
        <fullName evidence="3">Ferri-bacillibactin esterase BesA</fullName>
        <ecNumber evidence="3">3.1.-.-</ecNumber>
    </submittedName>
</protein>
<dbReference type="PANTHER" id="PTHR48098">
    <property type="entry name" value="ENTEROCHELIN ESTERASE-RELATED"/>
    <property type="match status" value="1"/>
</dbReference>
<dbReference type="PANTHER" id="PTHR48098:SF6">
    <property type="entry name" value="FERRI-BACILLIBACTIN ESTERASE BESA"/>
    <property type="match status" value="1"/>
</dbReference>
<proteinExistence type="predicted"/>
<dbReference type="EMBL" id="CP019288">
    <property type="protein sequence ID" value="QHI36557.1"/>
    <property type="molecule type" value="Genomic_DNA"/>
</dbReference>
<dbReference type="InterPro" id="IPR029058">
    <property type="entry name" value="AB_hydrolase_fold"/>
</dbReference>
<dbReference type="InterPro" id="IPR019734">
    <property type="entry name" value="TPR_rpt"/>
</dbReference>
<feature type="signal peptide" evidence="2">
    <location>
        <begin position="1"/>
        <end position="19"/>
    </location>
</feature>
<dbReference type="Pfam" id="PF00756">
    <property type="entry name" value="Esterase"/>
    <property type="match status" value="1"/>
</dbReference>
<keyword evidence="2" id="KW-0732">Signal</keyword>
<name>A0A7L4ZJA1_9FLAO</name>
<keyword evidence="3" id="KW-0378">Hydrolase</keyword>
<sequence>MKKIITGILVILFLTTTQAQQEIVSEPVTVEIGSLHKIQSSILNEERNLLIHLPNDYKNSEKKYPVIYVLDGDNHFQHTSNASTLLAENERMPESIIVAIPNNQGTRNRDLARERDKFKQYIKDEVIPFVEKNYRTTNHKTIFGHSMAGAFVLNYLATESSLFDNYIAASPVIQILDSELHGKFNELFKTEKALNKSLYFTLADEAAEGERATNALKKFVEILKNEAPKSLDWKYNFIENQVHMTTPYLTMYEGLSKVFADYQSPRYSSYEDFKNRGGLNALKTYYSHRADKYQTSKEIPNRTLRRVAYVLLDDGQTDMAINLFEENIKKYPQSAIAHKALGDAYEENNEIKKALKAHQTAVNLSKEQNSPDTNYFSRQLIRVQTKLKN</sequence>
<dbReference type="SUPFAM" id="SSF48452">
    <property type="entry name" value="TPR-like"/>
    <property type="match status" value="1"/>
</dbReference>
<dbReference type="InterPro" id="IPR011990">
    <property type="entry name" value="TPR-like_helical_dom_sf"/>
</dbReference>
<evidence type="ECO:0000256" key="1">
    <source>
        <dbReference type="PROSITE-ProRule" id="PRU00339"/>
    </source>
</evidence>
<dbReference type="AlphaFoldDB" id="A0A7L4ZJA1"/>